<sequence>MMKLSNINQRFITPYNPRANGIAERFIGTVANTIYKNLRGKDTEWDNFTDQTQCILNLRVSDTTNSTPFSLMFARQTNHFKDLNKETPFQEISEKN</sequence>
<dbReference type="InterPro" id="IPR001584">
    <property type="entry name" value="Integrase_cat-core"/>
</dbReference>
<dbReference type="SUPFAM" id="SSF53098">
    <property type="entry name" value="Ribonuclease H-like"/>
    <property type="match status" value="1"/>
</dbReference>
<dbReference type="HOGENOM" id="CLU_2360940_0_0_1"/>
<dbReference type="Proteomes" id="UP000030755">
    <property type="component" value="Unassembled WGS sequence"/>
</dbReference>
<dbReference type="OrthoDB" id="10267344at2759"/>
<accession>A0A075AMD8</accession>
<organism evidence="2 3">
    <name type="scientific">Rozella allomycis (strain CSF55)</name>
    <dbReference type="NCBI Taxonomy" id="988480"/>
    <lineage>
        <taxon>Eukaryota</taxon>
        <taxon>Fungi</taxon>
        <taxon>Fungi incertae sedis</taxon>
        <taxon>Cryptomycota</taxon>
        <taxon>Cryptomycota incertae sedis</taxon>
        <taxon>Rozella</taxon>
    </lineage>
</organism>
<dbReference type="PROSITE" id="PS50994">
    <property type="entry name" value="INTEGRASE"/>
    <property type="match status" value="1"/>
</dbReference>
<dbReference type="GO" id="GO:0003676">
    <property type="term" value="F:nucleic acid binding"/>
    <property type="evidence" value="ECO:0007669"/>
    <property type="project" value="InterPro"/>
</dbReference>
<evidence type="ECO:0000259" key="1">
    <source>
        <dbReference type="PROSITE" id="PS50994"/>
    </source>
</evidence>
<protein>
    <recommendedName>
        <fullName evidence="1">Integrase catalytic domain-containing protein</fullName>
    </recommendedName>
</protein>
<dbReference type="Gene3D" id="3.30.420.10">
    <property type="entry name" value="Ribonuclease H-like superfamily/Ribonuclease H"/>
    <property type="match status" value="1"/>
</dbReference>
<dbReference type="OMA" id="QMTINAK"/>
<feature type="domain" description="Integrase catalytic" evidence="1">
    <location>
        <begin position="1"/>
        <end position="76"/>
    </location>
</feature>
<name>A0A075AMD8_ROZAC</name>
<dbReference type="InterPro" id="IPR036397">
    <property type="entry name" value="RNaseH_sf"/>
</dbReference>
<dbReference type="GO" id="GO:0005634">
    <property type="term" value="C:nucleus"/>
    <property type="evidence" value="ECO:0007669"/>
    <property type="project" value="UniProtKB-ARBA"/>
</dbReference>
<dbReference type="EMBL" id="KE561394">
    <property type="protein sequence ID" value="EPZ30769.1"/>
    <property type="molecule type" value="Genomic_DNA"/>
</dbReference>
<dbReference type="AlphaFoldDB" id="A0A075AMD8"/>
<evidence type="ECO:0000313" key="2">
    <source>
        <dbReference type="EMBL" id="EPZ30769.1"/>
    </source>
</evidence>
<dbReference type="GO" id="GO:0015074">
    <property type="term" value="P:DNA integration"/>
    <property type="evidence" value="ECO:0007669"/>
    <property type="project" value="InterPro"/>
</dbReference>
<reference evidence="2 3" key="1">
    <citation type="journal article" date="2013" name="Curr. Biol.">
        <title>Shared signatures of parasitism and phylogenomics unite Cryptomycota and microsporidia.</title>
        <authorList>
            <person name="James T.Y."/>
            <person name="Pelin A."/>
            <person name="Bonen L."/>
            <person name="Ahrendt S."/>
            <person name="Sain D."/>
            <person name="Corradi N."/>
            <person name="Stajich J.E."/>
        </authorList>
    </citation>
    <scope>NUCLEOTIDE SEQUENCE [LARGE SCALE GENOMIC DNA]</scope>
    <source>
        <strain evidence="2 3">CSF55</strain>
    </source>
</reference>
<gene>
    <name evidence="2" type="ORF">O9G_004883</name>
</gene>
<evidence type="ECO:0000313" key="3">
    <source>
        <dbReference type="Proteomes" id="UP000030755"/>
    </source>
</evidence>
<proteinExistence type="predicted"/>
<keyword evidence="3" id="KW-1185">Reference proteome</keyword>
<dbReference type="InterPro" id="IPR012337">
    <property type="entry name" value="RNaseH-like_sf"/>
</dbReference>